<evidence type="ECO:0000256" key="1">
    <source>
        <dbReference type="SAM" id="MobiDB-lite"/>
    </source>
</evidence>
<feature type="region of interest" description="Disordered" evidence="1">
    <location>
        <begin position="118"/>
        <end position="150"/>
    </location>
</feature>
<dbReference type="RefSeq" id="WP_258776143.1">
    <property type="nucleotide sequence ID" value="NZ_JANUGP010000001.1"/>
</dbReference>
<dbReference type="Proteomes" id="UP001205612">
    <property type="component" value="Unassembled WGS sequence"/>
</dbReference>
<accession>A0ABT2AUH1</accession>
<name>A0ABT2AUH1_9ACTN</name>
<gene>
    <name evidence="2" type="ORF">NX794_01430</name>
</gene>
<reference evidence="2 3" key="1">
    <citation type="submission" date="2022-08" db="EMBL/GenBank/DDBJ databases">
        <authorList>
            <person name="Somphong A."/>
            <person name="Phongsopitanun W."/>
        </authorList>
    </citation>
    <scope>NUCLEOTIDE SEQUENCE [LARGE SCALE GENOMIC DNA]</scope>
    <source>
        <strain evidence="2 3">LP11</strain>
    </source>
</reference>
<sequence>MSEGRAAGVADAGTWERGDPRPRVAGPFPAGFRYGPAPVGIRRHRHEGIVVTNLQRRRGLTWLAASWELGPAGGRTLTAPAELPDLRPGRDRAPAPAIAFSRRRLVGDLAGGDGLPAAVGVGRNAGVRAKGPAADGPGRRQRPGSGRPGR</sequence>
<dbReference type="EMBL" id="JANUGP010000001">
    <property type="protein sequence ID" value="MCS0599908.1"/>
    <property type="molecule type" value="Genomic_DNA"/>
</dbReference>
<feature type="region of interest" description="Disordered" evidence="1">
    <location>
        <begin position="1"/>
        <end position="29"/>
    </location>
</feature>
<evidence type="ECO:0000313" key="2">
    <source>
        <dbReference type="EMBL" id="MCS0599908.1"/>
    </source>
</evidence>
<keyword evidence="3" id="KW-1185">Reference proteome</keyword>
<evidence type="ECO:0000313" key="3">
    <source>
        <dbReference type="Proteomes" id="UP001205612"/>
    </source>
</evidence>
<comment type="caution">
    <text evidence="2">The sequence shown here is derived from an EMBL/GenBank/DDBJ whole genome shotgun (WGS) entry which is preliminary data.</text>
</comment>
<organism evidence="2 3">
    <name type="scientific">Streptomyces pyxinicus</name>
    <dbReference type="NCBI Taxonomy" id="2970331"/>
    <lineage>
        <taxon>Bacteria</taxon>
        <taxon>Bacillati</taxon>
        <taxon>Actinomycetota</taxon>
        <taxon>Actinomycetes</taxon>
        <taxon>Kitasatosporales</taxon>
        <taxon>Streptomycetaceae</taxon>
        <taxon>Streptomyces</taxon>
    </lineage>
</organism>
<proteinExistence type="predicted"/>
<protein>
    <submittedName>
        <fullName evidence="2">Uncharacterized protein</fullName>
    </submittedName>
</protein>